<sequence>MIAFAFFALMVGIGTVPGKATALSSAIYDKLLHFLAYAFITALIYAGLSGTRILRGLGTILVVGVLGAIDELSQGLMPYRHANFSDWSVDMIAAMACIASIMLIHTLAIGRRKRSVRATVTRDKQRHGA</sequence>
<evidence type="ECO:0000313" key="3">
    <source>
        <dbReference type="Proteomes" id="UP000285190"/>
    </source>
</evidence>
<protein>
    <recommendedName>
        <fullName evidence="4">VanZ-like domain-containing protein</fullName>
    </recommendedName>
</protein>
<proteinExistence type="predicted"/>
<keyword evidence="1" id="KW-0812">Transmembrane</keyword>
<dbReference type="Proteomes" id="UP000285190">
    <property type="component" value="Unassembled WGS sequence"/>
</dbReference>
<dbReference type="PANTHER" id="PTHR28008">
    <property type="entry name" value="DOMAIN PROTEIN, PUTATIVE (AFU_ORTHOLOGUE AFUA_3G10980)-RELATED"/>
    <property type="match status" value="1"/>
</dbReference>
<keyword evidence="1" id="KW-0472">Membrane</keyword>
<reference evidence="2 3" key="1">
    <citation type="submission" date="2018-09" db="EMBL/GenBank/DDBJ databases">
        <authorList>
            <person name="Zhu H."/>
        </authorList>
    </citation>
    <scope>NUCLEOTIDE SEQUENCE [LARGE SCALE GENOMIC DNA]</scope>
    <source>
        <strain evidence="2 3">K2R10-39</strain>
    </source>
</reference>
<accession>A0A418WZZ7</accession>
<comment type="caution">
    <text evidence="2">The sequence shown here is derived from an EMBL/GenBank/DDBJ whole genome shotgun (WGS) entry which is preliminary data.</text>
</comment>
<feature type="transmembrane region" description="Helical" evidence="1">
    <location>
        <begin position="53"/>
        <end position="69"/>
    </location>
</feature>
<keyword evidence="1" id="KW-1133">Transmembrane helix</keyword>
<feature type="transmembrane region" description="Helical" evidence="1">
    <location>
        <begin position="89"/>
        <end position="109"/>
    </location>
</feature>
<dbReference type="PANTHER" id="PTHR28008:SF1">
    <property type="entry name" value="DOMAIN PROTEIN, PUTATIVE (AFU_ORTHOLOGUE AFUA_3G10980)-RELATED"/>
    <property type="match status" value="1"/>
</dbReference>
<dbReference type="AlphaFoldDB" id="A0A418WZZ7"/>
<organism evidence="2 3">
    <name type="scientific">Noviherbaspirillum cavernae</name>
    <dbReference type="NCBI Taxonomy" id="2320862"/>
    <lineage>
        <taxon>Bacteria</taxon>
        <taxon>Pseudomonadati</taxon>
        <taxon>Pseudomonadota</taxon>
        <taxon>Betaproteobacteria</taxon>
        <taxon>Burkholderiales</taxon>
        <taxon>Oxalobacteraceae</taxon>
        <taxon>Noviherbaspirillum</taxon>
    </lineage>
</organism>
<evidence type="ECO:0000313" key="2">
    <source>
        <dbReference type="EMBL" id="RJG05776.1"/>
    </source>
</evidence>
<evidence type="ECO:0000256" key="1">
    <source>
        <dbReference type="SAM" id="Phobius"/>
    </source>
</evidence>
<keyword evidence="3" id="KW-1185">Reference proteome</keyword>
<feature type="transmembrane region" description="Helical" evidence="1">
    <location>
        <begin position="32"/>
        <end position="48"/>
    </location>
</feature>
<dbReference type="EMBL" id="QYUN01000002">
    <property type="protein sequence ID" value="RJG05776.1"/>
    <property type="molecule type" value="Genomic_DNA"/>
</dbReference>
<evidence type="ECO:0008006" key="4">
    <source>
        <dbReference type="Google" id="ProtNLM"/>
    </source>
</evidence>
<dbReference type="NCBIfam" id="NF037970">
    <property type="entry name" value="vanZ_1"/>
    <property type="match status" value="1"/>
</dbReference>
<name>A0A418WZZ7_9BURK</name>
<gene>
    <name evidence="2" type="ORF">D3870_06875</name>
</gene>